<gene>
    <name evidence="4" type="ORF">HHK36_029749</name>
</gene>
<dbReference type="InterPro" id="IPR011990">
    <property type="entry name" value="TPR-like_helical_dom_sf"/>
</dbReference>
<evidence type="ECO:0000313" key="4">
    <source>
        <dbReference type="EMBL" id="KAF8378410.1"/>
    </source>
</evidence>
<feature type="repeat" description="PPR" evidence="3">
    <location>
        <begin position="334"/>
        <end position="368"/>
    </location>
</feature>
<accession>A0A834YDH3</accession>
<dbReference type="EMBL" id="JABCRI010000023">
    <property type="protein sequence ID" value="KAF8378410.1"/>
    <property type="molecule type" value="Genomic_DNA"/>
</dbReference>
<evidence type="ECO:0000256" key="1">
    <source>
        <dbReference type="ARBA" id="ARBA00022737"/>
    </source>
</evidence>
<dbReference type="NCBIfam" id="TIGR00756">
    <property type="entry name" value="PPR"/>
    <property type="match status" value="4"/>
</dbReference>
<dbReference type="Gene3D" id="1.25.40.10">
    <property type="entry name" value="Tetratricopeptide repeat domain"/>
    <property type="match status" value="5"/>
</dbReference>
<keyword evidence="1" id="KW-0677">Repeat</keyword>
<dbReference type="Pfam" id="PF13812">
    <property type="entry name" value="PPR_3"/>
    <property type="match status" value="1"/>
</dbReference>
<feature type="repeat" description="PPR" evidence="3">
    <location>
        <begin position="508"/>
        <end position="542"/>
    </location>
</feature>
<keyword evidence="5" id="KW-1185">Reference proteome</keyword>
<organism evidence="4 5">
    <name type="scientific">Tetracentron sinense</name>
    <name type="common">Spur-leaf</name>
    <dbReference type="NCBI Taxonomy" id="13715"/>
    <lineage>
        <taxon>Eukaryota</taxon>
        <taxon>Viridiplantae</taxon>
        <taxon>Streptophyta</taxon>
        <taxon>Embryophyta</taxon>
        <taxon>Tracheophyta</taxon>
        <taxon>Spermatophyta</taxon>
        <taxon>Magnoliopsida</taxon>
        <taxon>Trochodendrales</taxon>
        <taxon>Trochodendraceae</taxon>
        <taxon>Tetracentron</taxon>
    </lineage>
</organism>
<dbReference type="Pfam" id="PF20431">
    <property type="entry name" value="E_motif"/>
    <property type="match status" value="1"/>
</dbReference>
<dbReference type="FunFam" id="1.25.40.10:FF:000090">
    <property type="entry name" value="Pentatricopeptide repeat-containing protein, chloroplastic"/>
    <property type="match status" value="1"/>
</dbReference>
<dbReference type="InterPro" id="IPR046848">
    <property type="entry name" value="E_motif"/>
</dbReference>
<dbReference type="FunFam" id="1.25.40.10:FF:000344">
    <property type="entry name" value="Pentatricopeptide repeat-containing protein"/>
    <property type="match status" value="1"/>
</dbReference>
<dbReference type="PANTHER" id="PTHR24015:SF930">
    <property type="entry name" value="PPR CONTAINING PLANT-LIKE PROTEIN"/>
    <property type="match status" value="1"/>
</dbReference>
<feature type="repeat" description="PPR" evidence="3">
    <location>
        <begin position="437"/>
        <end position="471"/>
    </location>
</feature>
<name>A0A834YDH3_TETSI</name>
<dbReference type="GO" id="GO:0003723">
    <property type="term" value="F:RNA binding"/>
    <property type="evidence" value="ECO:0007669"/>
    <property type="project" value="InterPro"/>
</dbReference>
<feature type="repeat" description="PPR" evidence="3">
    <location>
        <begin position="299"/>
        <end position="333"/>
    </location>
</feature>
<comment type="similarity">
    <text evidence="2">Belongs to the PPR family. PCMP-E subfamily.</text>
</comment>
<proteinExistence type="inferred from homology"/>
<dbReference type="PROSITE" id="PS51375">
    <property type="entry name" value="PPR"/>
    <property type="match status" value="6"/>
</dbReference>
<evidence type="ECO:0000256" key="3">
    <source>
        <dbReference type="PROSITE-ProRule" id="PRU00708"/>
    </source>
</evidence>
<evidence type="ECO:0008006" key="6">
    <source>
        <dbReference type="Google" id="ProtNLM"/>
    </source>
</evidence>
<dbReference type="Pfam" id="PF13041">
    <property type="entry name" value="PPR_2"/>
    <property type="match status" value="2"/>
</dbReference>
<dbReference type="FunFam" id="1.25.40.10:FF:001175">
    <property type="entry name" value="Pentatricopeptide repeat-containing protein At1g19720"/>
    <property type="match status" value="1"/>
</dbReference>
<dbReference type="PANTHER" id="PTHR24015">
    <property type="entry name" value="OS07G0578800 PROTEIN-RELATED"/>
    <property type="match status" value="1"/>
</dbReference>
<dbReference type="OMA" id="YSKCGCW"/>
<protein>
    <recommendedName>
        <fullName evidence="6">Pentatricopeptide repeat-containing protein</fullName>
    </recommendedName>
</protein>
<dbReference type="GO" id="GO:0009451">
    <property type="term" value="P:RNA modification"/>
    <property type="evidence" value="ECO:0007669"/>
    <property type="project" value="InterPro"/>
</dbReference>
<evidence type="ECO:0000313" key="5">
    <source>
        <dbReference type="Proteomes" id="UP000655225"/>
    </source>
</evidence>
<dbReference type="OrthoDB" id="185373at2759"/>
<dbReference type="AlphaFoldDB" id="A0A834YDH3"/>
<feature type="repeat" description="PPR" evidence="3">
    <location>
        <begin position="98"/>
        <end position="132"/>
    </location>
</feature>
<sequence>MKGDITKLVSNGLYREALSLYYHLHSASFRLNNFIFPSLLKACGKLKTAPQGQEIHAHVIKTGFHKDVYTATALTGMYMKLHFLEDALKVFDRMPDRNLASLNAVISGFSTNGYYREALRVFKQVGVKGFRPNSVTIASVLSACETVEHGLQIHGFMIKLGVEADVYVGTAVVTMYSNCLELVSAMRVYGLMPNKNVVSYNALISGLLQNGVPCLILDVFKEMRGSLDEEPSLVTWVSVLSACSDLSDLQFGKQVHTLVLKYNMGCDVMVGTALVDMYAKCGHWEGAYEIFKKLSGSRNLITWNSIISGMMLNGQNETAVELFKQLDSEGLEPDSATWNSMISGFSQLGKGIEAFHFFNKMQLTGETPSLKSITSLLPVCSALSSLQCGKEIHGHTLRTGISDDEFISTALIDMYMKCGYSSWARQIFDQVEKRSDDPAMWNAMISGYGKNGENESALEIFNLMEEERIRPNSATFISILSACSHTGCIEKGYQLFRMMNTDYGLNPTPEHFGCMVDLLCRSGRLDEARDLIREIPDPSASVFASLLGACRCDSNAELGEEIAEKLSELEPGNPTPLVILSNIYAGQGRWRDVERVREMMENRGLKKLPGCSLVGVMQKTSYT</sequence>
<comment type="caution">
    <text evidence="4">The sequence shown here is derived from an EMBL/GenBank/DDBJ whole genome shotgun (WGS) entry which is preliminary data.</text>
</comment>
<dbReference type="Proteomes" id="UP000655225">
    <property type="component" value="Unassembled WGS sequence"/>
</dbReference>
<dbReference type="InterPro" id="IPR046960">
    <property type="entry name" value="PPR_At4g14850-like_plant"/>
</dbReference>
<feature type="repeat" description="PPR" evidence="3">
    <location>
        <begin position="196"/>
        <end position="226"/>
    </location>
</feature>
<reference evidence="4 5" key="1">
    <citation type="submission" date="2020-04" db="EMBL/GenBank/DDBJ databases">
        <title>Plant Genome Project.</title>
        <authorList>
            <person name="Zhang R.-G."/>
        </authorList>
    </citation>
    <scope>NUCLEOTIDE SEQUENCE [LARGE SCALE GENOMIC DNA]</scope>
    <source>
        <strain evidence="4">YNK0</strain>
        <tissue evidence="4">Leaf</tissue>
    </source>
</reference>
<dbReference type="Pfam" id="PF01535">
    <property type="entry name" value="PPR"/>
    <property type="match status" value="5"/>
</dbReference>
<dbReference type="FunFam" id="1.25.40.10:FF:000196">
    <property type="entry name" value="Pentatricopeptide repeat-containing protein At4g14850"/>
    <property type="match status" value="1"/>
</dbReference>
<evidence type="ECO:0000256" key="2">
    <source>
        <dbReference type="ARBA" id="ARBA00061659"/>
    </source>
</evidence>
<dbReference type="InterPro" id="IPR002885">
    <property type="entry name" value="PPR_rpt"/>
</dbReference>